<gene>
    <name evidence="2" type="ORF">AMPC_26730</name>
</gene>
<reference evidence="3" key="1">
    <citation type="journal article" date="2022" name="Int. J. Syst. Evol. Microbiol.">
        <title>Anaeromyxobacter oryzae sp. nov., Anaeromyxobacter diazotrophicus sp. nov. and Anaeromyxobacter paludicola sp. nov., isolated from paddy soils.</title>
        <authorList>
            <person name="Itoh H."/>
            <person name="Xu Z."/>
            <person name="Mise K."/>
            <person name="Masuda Y."/>
            <person name="Ushijima N."/>
            <person name="Hayakawa C."/>
            <person name="Shiratori Y."/>
            <person name="Senoo K."/>
        </authorList>
    </citation>
    <scope>NUCLEOTIDE SEQUENCE [LARGE SCALE GENOMIC DNA]</scope>
    <source>
        <strain evidence="3">Red630</strain>
    </source>
</reference>
<dbReference type="EMBL" id="AP025592">
    <property type="protein sequence ID" value="BDG09560.1"/>
    <property type="molecule type" value="Genomic_DNA"/>
</dbReference>
<evidence type="ECO:0000313" key="3">
    <source>
        <dbReference type="Proteomes" id="UP001162734"/>
    </source>
</evidence>
<accession>A0ABN6N8L0</accession>
<keyword evidence="3" id="KW-1185">Reference proteome</keyword>
<proteinExistence type="predicted"/>
<dbReference type="RefSeq" id="WP_248341837.1">
    <property type="nucleotide sequence ID" value="NZ_AP025592.1"/>
</dbReference>
<organism evidence="2 3">
    <name type="scientific">Anaeromyxobacter paludicola</name>
    <dbReference type="NCBI Taxonomy" id="2918171"/>
    <lineage>
        <taxon>Bacteria</taxon>
        <taxon>Pseudomonadati</taxon>
        <taxon>Myxococcota</taxon>
        <taxon>Myxococcia</taxon>
        <taxon>Myxococcales</taxon>
        <taxon>Cystobacterineae</taxon>
        <taxon>Anaeromyxobacteraceae</taxon>
        <taxon>Anaeromyxobacter</taxon>
    </lineage>
</organism>
<keyword evidence="1" id="KW-0175">Coiled coil</keyword>
<dbReference type="Pfam" id="PF20370">
    <property type="entry name" value="DUF6665"/>
    <property type="match status" value="1"/>
</dbReference>
<feature type="coiled-coil region" evidence="1">
    <location>
        <begin position="19"/>
        <end position="46"/>
    </location>
</feature>
<name>A0ABN6N8L0_9BACT</name>
<dbReference type="Proteomes" id="UP001162734">
    <property type="component" value="Chromosome"/>
</dbReference>
<sequence length="93" mass="10444">MASAEGQARVEHELVGERAGTLSRLVERLELALAELQEAGADREERLARAAELLWYVVVQREAVGISRHDVLYEVLRVPREVRLAMGPRRRGG</sequence>
<evidence type="ECO:0000313" key="2">
    <source>
        <dbReference type="EMBL" id="BDG09560.1"/>
    </source>
</evidence>
<protein>
    <submittedName>
        <fullName evidence="2">Uncharacterized protein</fullName>
    </submittedName>
</protein>
<dbReference type="InterPro" id="IPR046606">
    <property type="entry name" value="DUF6665"/>
</dbReference>
<evidence type="ECO:0000256" key="1">
    <source>
        <dbReference type="SAM" id="Coils"/>
    </source>
</evidence>